<dbReference type="Proteomes" id="UP001153069">
    <property type="component" value="Unassembled WGS sequence"/>
</dbReference>
<dbReference type="AlphaFoldDB" id="A0A9N8H813"/>
<accession>A0A9N8H813</accession>
<organism evidence="2 3">
    <name type="scientific">Seminavis robusta</name>
    <dbReference type="NCBI Taxonomy" id="568900"/>
    <lineage>
        <taxon>Eukaryota</taxon>
        <taxon>Sar</taxon>
        <taxon>Stramenopiles</taxon>
        <taxon>Ochrophyta</taxon>
        <taxon>Bacillariophyta</taxon>
        <taxon>Bacillariophyceae</taxon>
        <taxon>Bacillariophycidae</taxon>
        <taxon>Naviculales</taxon>
        <taxon>Naviculaceae</taxon>
        <taxon>Seminavis</taxon>
    </lineage>
</organism>
<dbReference type="EMBL" id="CAICTM010000155">
    <property type="protein sequence ID" value="CAB9503112.1"/>
    <property type="molecule type" value="Genomic_DNA"/>
</dbReference>
<evidence type="ECO:0000313" key="2">
    <source>
        <dbReference type="EMBL" id="CAB9503112.1"/>
    </source>
</evidence>
<evidence type="ECO:0000256" key="1">
    <source>
        <dbReference type="SAM" id="MobiDB-lite"/>
    </source>
</evidence>
<feature type="region of interest" description="Disordered" evidence="1">
    <location>
        <begin position="1"/>
        <end position="106"/>
    </location>
</feature>
<gene>
    <name evidence="2" type="ORF">SEMRO_156_G070800.1</name>
</gene>
<feature type="compositionally biased region" description="Basic and acidic residues" evidence="1">
    <location>
        <begin position="82"/>
        <end position="96"/>
    </location>
</feature>
<name>A0A9N8H813_9STRA</name>
<reference evidence="2" key="1">
    <citation type="submission" date="2020-06" db="EMBL/GenBank/DDBJ databases">
        <authorList>
            <consortium name="Plant Systems Biology data submission"/>
        </authorList>
    </citation>
    <scope>NUCLEOTIDE SEQUENCE</scope>
    <source>
        <strain evidence="2">D6</strain>
    </source>
</reference>
<sequence length="140" mass="15995">MSTRRRSSLSQSLSSSNGGSTSQRRRSSTTNKRPSLRDSVRRSSKRLSQNTMDEVNIQLGRMSTTDDTPASGKERRARRKSRKEDYDRIKDNRSDRVGALQGQWSSHRRSFISEEEELDRLVKESSKSWTCCGATLCCGW</sequence>
<proteinExistence type="predicted"/>
<comment type="caution">
    <text evidence="2">The sequence shown here is derived from an EMBL/GenBank/DDBJ whole genome shotgun (WGS) entry which is preliminary data.</text>
</comment>
<protein>
    <submittedName>
        <fullName evidence="2">Uncharacterized protein</fullName>
    </submittedName>
</protein>
<feature type="compositionally biased region" description="Low complexity" evidence="1">
    <location>
        <begin position="8"/>
        <end position="22"/>
    </location>
</feature>
<evidence type="ECO:0000313" key="3">
    <source>
        <dbReference type="Proteomes" id="UP001153069"/>
    </source>
</evidence>
<keyword evidence="3" id="KW-1185">Reference proteome</keyword>